<evidence type="ECO:0000313" key="3">
    <source>
        <dbReference type="EMBL" id="MBW8191490.1"/>
    </source>
</evidence>
<feature type="chain" id="PRO_5047370092" evidence="1">
    <location>
        <begin position="25"/>
        <end position="220"/>
    </location>
</feature>
<dbReference type="Proteomes" id="UP001166251">
    <property type="component" value="Unassembled WGS sequence"/>
</dbReference>
<keyword evidence="1" id="KW-0732">Signal</keyword>
<evidence type="ECO:0000313" key="4">
    <source>
        <dbReference type="Proteomes" id="UP001166251"/>
    </source>
</evidence>
<comment type="caution">
    <text evidence="3">The sequence shown here is derived from an EMBL/GenBank/DDBJ whole genome shotgun (WGS) entry which is preliminary data.</text>
</comment>
<dbReference type="EMBL" id="JAHZSS010000011">
    <property type="protein sequence ID" value="MBW8191490.1"/>
    <property type="molecule type" value="Genomic_DNA"/>
</dbReference>
<organism evidence="3 4">
    <name type="scientific">Neiella holothuriorum</name>
    <dbReference type="NCBI Taxonomy" id="2870530"/>
    <lineage>
        <taxon>Bacteria</taxon>
        <taxon>Pseudomonadati</taxon>
        <taxon>Pseudomonadota</taxon>
        <taxon>Gammaproteobacteria</taxon>
        <taxon>Alteromonadales</taxon>
        <taxon>Echinimonadaceae</taxon>
        <taxon>Neiella</taxon>
    </lineage>
</organism>
<gene>
    <name evidence="3" type="ORF">K0504_10620</name>
</gene>
<dbReference type="PROSITE" id="PS51841">
    <property type="entry name" value="LTD"/>
    <property type="match status" value="1"/>
</dbReference>
<sequence length="220" mass="22767">MLTKLQRLVVGAGLAVSLCLPAHALLITEIHADPQASIAGDANQDGTRHFSDDEFVELINTASVALDLSGWSIHDAFAPRHYFADALTLAAGQALLVFGGGSPTGDFGGALVQVASEGSLGLNNSGDTVSVYDELNQLVASYSYGPEANSDQSIARNLASPFAALTLHSSLSLSALPFSPGTDISGQPYALAASMPIPEPSSWYLLAIGTALLLRKQLAS</sequence>
<accession>A0ABS7EGT3</accession>
<dbReference type="InterPro" id="IPR001322">
    <property type="entry name" value="Lamin_tail_dom"/>
</dbReference>
<protein>
    <submittedName>
        <fullName evidence="3">Lamin tail domain-containing protein</fullName>
    </submittedName>
</protein>
<dbReference type="Gene3D" id="2.60.40.1260">
    <property type="entry name" value="Lamin Tail domain"/>
    <property type="match status" value="1"/>
</dbReference>
<name>A0ABS7EGT3_9GAMM</name>
<dbReference type="SUPFAM" id="SSF74853">
    <property type="entry name" value="Lamin A/C globular tail domain"/>
    <property type="match status" value="1"/>
</dbReference>
<dbReference type="InterPro" id="IPR013424">
    <property type="entry name" value="Ice-binding_C"/>
</dbReference>
<dbReference type="RefSeq" id="WP_220104170.1">
    <property type="nucleotide sequence ID" value="NZ_JAHZSS010000011.1"/>
</dbReference>
<dbReference type="NCBIfam" id="TIGR02595">
    <property type="entry name" value="PEP_CTERM"/>
    <property type="match status" value="1"/>
</dbReference>
<evidence type="ECO:0000256" key="1">
    <source>
        <dbReference type="SAM" id="SignalP"/>
    </source>
</evidence>
<dbReference type="InterPro" id="IPR036415">
    <property type="entry name" value="Lamin_tail_dom_sf"/>
</dbReference>
<feature type="signal peptide" evidence="1">
    <location>
        <begin position="1"/>
        <end position="24"/>
    </location>
</feature>
<keyword evidence="4" id="KW-1185">Reference proteome</keyword>
<proteinExistence type="predicted"/>
<dbReference type="Pfam" id="PF00932">
    <property type="entry name" value="LTD"/>
    <property type="match status" value="1"/>
</dbReference>
<reference evidence="3" key="1">
    <citation type="submission" date="2021-07" db="EMBL/GenBank/DDBJ databases">
        <title>Neiella marina sp. nov., isolated from the intestinal content of sea cucumber Apostichopus japonicus.</title>
        <authorList>
            <person name="Bai X."/>
        </authorList>
    </citation>
    <scope>NUCLEOTIDE SEQUENCE</scope>
    <source>
        <strain evidence="3">126</strain>
    </source>
</reference>
<feature type="domain" description="LTD" evidence="2">
    <location>
        <begin position="22"/>
        <end position="146"/>
    </location>
</feature>
<evidence type="ECO:0000259" key="2">
    <source>
        <dbReference type="PROSITE" id="PS51841"/>
    </source>
</evidence>